<dbReference type="SUPFAM" id="SSF63829">
    <property type="entry name" value="Calcium-dependent phosphotriesterase"/>
    <property type="match status" value="1"/>
</dbReference>
<dbReference type="PRINTS" id="PR01217">
    <property type="entry name" value="PRICHEXTENSN"/>
</dbReference>
<keyword evidence="2" id="KW-1133">Transmembrane helix</keyword>
<dbReference type="Proteomes" id="UP001206128">
    <property type="component" value="Unassembled WGS sequence"/>
</dbReference>
<feature type="transmembrane region" description="Helical" evidence="2">
    <location>
        <begin position="404"/>
        <end position="422"/>
    </location>
</feature>
<keyword evidence="2" id="KW-0472">Membrane</keyword>
<dbReference type="Pfam" id="PF21959">
    <property type="entry name" value="DUF6923"/>
    <property type="match status" value="1"/>
</dbReference>
<feature type="compositionally biased region" description="Pro residues" evidence="1">
    <location>
        <begin position="292"/>
        <end position="332"/>
    </location>
</feature>
<evidence type="ECO:0000256" key="1">
    <source>
        <dbReference type="SAM" id="MobiDB-lite"/>
    </source>
</evidence>
<keyword evidence="2" id="KW-0812">Transmembrane</keyword>
<feature type="region of interest" description="Disordered" evidence="1">
    <location>
        <begin position="273"/>
        <end position="386"/>
    </location>
</feature>
<dbReference type="AlphaFoldDB" id="A0AAE3KM72"/>
<proteinExistence type="predicted"/>
<comment type="caution">
    <text evidence="5">The sequence shown here is derived from an EMBL/GenBank/DDBJ whole genome shotgun (WGS) entry which is preliminary data.</text>
</comment>
<feature type="chain" id="PRO_5042058068" description="DUF6923 domain-containing protein" evidence="3">
    <location>
        <begin position="35"/>
        <end position="426"/>
    </location>
</feature>
<reference evidence="5" key="1">
    <citation type="submission" date="2022-06" db="EMBL/GenBank/DDBJ databases">
        <title>Genomic Encyclopedia of Archaeal and Bacterial Type Strains, Phase II (KMG-II): from individual species to whole genera.</title>
        <authorList>
            <person name="Goeker M."/>
        </authorList>
    </citation>
    <scope>NUCLEOTIDE SEQUENCE</scope>
    <source>
        <strain evidence="5">DSM 43935</strain>
    </source>
</reference>
<evidence type="ECO:0000256" key="2">
    <source>
        <dbReference type="SAM" id="Phobius"/>
    </source>
</evidence>
<feature type="domain" description="DUF6923" evidence="4">
    <location>
        <begin position="72"/>
        <end position="288"/>
    </location>
</feature>
<name>A0AAE3KM72_9PSEU</name>
<protein>
    <recommendedName>
        <fullName evidence="4">DUF6923 domain-containing protein</fullName>
    </recommendedName>
</protein>
<feature type="signal peptide" evidence="3">
    <location>
        <begin position="1"/>
        <end position="34"/>
    </location>
</feature>
<feature type="compositionally biased region" description="Pro residues" evidence="1">
    <location>
        <begin position="340"/>
        <end position="360"/>
    </location>
</feature>
<dbReference type="InterPro" id="IPR054215">
    <property type="entry name" value="DUF6923"/>
</dbReference>
<keyword evidence="3" id="KW-0732">Signal</keyword>
<organism evidence="5 6">
    <name type="scientific">Goodfellowiella coeruleoviolacea</name>
    <dbReference type="NCBI Taxonomy" id="334858"/>
    <lineage>
        <taxon>Bacteria</taxon>
        <taxon>Bacillati</taxon>
        <taxon>Actinomycetota</taxon>
        <taxon>Actinomycetes</taxon>
        <taxon>Pseudonocardiales</taxon>
        <taxon>Pseudonocardiaceae</taxon>
        <taxon>Goodfellowiella</taxon>
    </lineage>
</organism>
<feature type="compositionally biased region" description="Low complexity" evidence="1">
    <location>
        <begin position="361"/>
        <end position="376"/>
    </location>
</feature>
<evidence type="ECO:0000313" key="5">
    <source>
        <dbReference type="EMBL" id="MCP2167258.1"/>
    </source>
</evidence>
<gene>
    <name evidence="5" type="ORF">LX83_004131</name>
</gene>
<evidence type="ECO:0000256" key="3">
    <source>
        <dbReference type="SAM" id="SignalP"/>
    </source>
</evidence>
<keyword evidence="6" id="KW-1185">Reference proteome</keyword>
<evidence type="ECO:0000259" key="4">
    <source>
        <dbReference type="Pfam" id="PF21959"/>
    </source>
</evidence>
<dbReference type="EMBL" id="JAMTCK010000009">
    <property type="protein sequence ID" value="MCP2167258.1"/>
    <property type="molecule type" value="Genomic_DNA"/>
</dbReference>
<evidence type="ECO:0000313" key="6">
    <source>
        <dbReference type="Proteomes" id="UP001206128"/>
    </source>
</evidence>
<sequence>MSTVTRRSGALLGVGAALATIVLGPALTASSAPAAVQADAGCVIVQVQNKAPVKTSTVVRVELPGGRTTPLGERGYHLNAIGYASGQDLVYGMADHYRGRPFWGGAHVVTIDRDGRMADLGPLRHTGAHPPPHALPTAVAGTIVGNQWYVRKGVELYTVDVDPHSPAYLGVARVTRLRPASLAGLVGDVDVDPADGLLYGVTNAHDGSGEVVSIDPGTGAVRVVPGTRLPPSSTFGAVVVGPDRALYVTANLTGGHSRLYRVERGGAGSVTRISSGPALVSSDAAGCLTTPAAPPEPEPPTSVPPSPPPPASPPPSAPPPSGPPSTAPPDGAPPVGTTPVTPPPVPVPPPSSPGPVPSSPVPTSSSPVPTTSSPPAARTLSRPESEEIVEVAAGENRTEVKRRWALALLVVLLGAGAAAGRLRRGR</sequence>
<accession>A0AAE3KM72</accession>